<dbReference type="Proteomes" id="UP001152797">
    <property type="component" value="Unassembled WGS sequence"/>
</dbReference>
<dbReference type="EMBL" id="CAMXCT020003735">
    <property type="protein sequence ID" value="CAL1159344.1"/>
    <property type="molecule type" value="Genomic_DNA"/>
</dbReference>
<evidence type="ECO:0000313" key="2">
    <source>
        <dbReference type="EMBL" id="CAL4793281.1"/>
    </source>
</evidence>
<organism evidence="1">
    <name type="scientific">Cladocopium goreaui</name>
    <dbReference type="NCBI Taxonomy" id="2562237"/>
    <lineage>
        <taxon>Eukaryota</taxon>
        <taxon>Sar</taxon>
        <taxon>Alveolata</taxon>
        <taxon>Dinophyceae</taxon>
        <taxon>Suessiales</taxon>
        <taxon>Symbiodiniaceae</taxon>
        <taxon>Cladocopium</taxon>
    </lineage>
</organism>
<keyword evidence="3" id="KW-1185">Reference proteome</keyword>
<gene>
    <name evidence="1" type="ORF">C1SCF055_LOCUS31653</name>
</gene>
<accession>A0A9P1DAW0</accession>
<comment type="caution">
    <text evidence="1">The sequence shown here is derived from an EMBL/GenBank/DDBJ whole genome shotgun (WGS) entry which is preliminary data.</text>
</comment>
<sequence length="342" mass="37588">MVEAAGVARLREYTWAIPPAHSRANFTPREIRKFTGGLVKLIRSHDVLRTEGVRQWMAELEWLPATPTAPVWDDVNKWLIERGHRYSVEGVRPVAELLEDLPPNLAVARELAPQLQFPEFPADKPGEEWRFYPTAVAPPVPESVAATISAHKSVPRWSAGWQLEFHGTSLYGVSSALAVGEILPSESDNSANGTACSRGAYTSQSHAIAARYGICHYFGEWNQPSHSHLVKMFLLVAIPGAAAEALPEAEWQQDDARLKRVAMRLGEDGQGTVRERDWTTQAPGYSQATSSRAYVLGAVVGVLSPAAARRYGQEGKQAMVTTGWVEKAELPLARPRPLGRTP</sequence>
<dbReference type="AlphaFoldDB" id="A0A9P1DAW0"/>
<dbReference type="EMBL" id="CAMXCT010003735">
    <property type="protein sequence ID" value="CAI4005969.1"/>
    <property type="molecule type" value="Genomic_DNA"/>
</dbReference>
<evidence type="ECO:0000313" key="3">
    <source>
        <dbReference type="Proteomes" id="UP001152797"/>
    </source>
</evidence>
<protein>
    <submittedName>
        <fullName evidence="1">Uncharacterized protein</fullName>
    </submittedName>
</protein>
<name>A0A9P1DAW0_9DINO</name>
<reference evidence="1" key="1">
    <citation type="submission" date="2022-10" db="EMBL/GenBank/DDBJ databases">
        <authorList>
            <person name="Chen Y."/>
            <person name="Dougan E. K."/>
            <person name="Chan C."/>
            <person name="Rhodes N."/>
            <person name="Thang M."/>
        </authorList>
    </citation>
    <scope>NUCLEOTIDE SEQUENCE</scope>
</reference>
<evidence type="ECO:0000313" key="1">
    <source>
        <dbReference type="EMBL" id="CAI4005969.1"/>
    </source>
</evidence>
<proteinExistence type="predicted"/>
<reference evidence="2 3" key="2">
    <citation type="submission" date="2024-05" db="EMBL/GenBank/DDBJ databases">
        <authorList>
            <person name="Chen Y."/>
            <person name="Shah S."/>
            <person name="Dougan E. K."/>
            <person name="Thang M."/>
            <person name="Chan C."/>
        </authorList>
    </citation>
    <scope>NUCLEOTIDE SEQUENCE [LARGE SCALE GENOMIC DNA]</scope>
</reference>
<dbReference type="EMBL" id="CAMXCT030003735">
    <property type="protein sequence ID" value="CAL4793281.1"/>
    <property type="molecule type" value="Genomic_DNA"/>
</dbReference>